<dbReference type="InterPro" id="IPR027469">
    <property type="entry name" value="Cation_efflux_TMD_sf"/>
</dbReference>
<keyword evidence="8 9" id="KW-0472">Membrane</keyword>
<accession>A0A1F6G7S9</accession>
<protein>
    <recommendedName>
        <fullName evidence="14">Cobalt transporter</fullName>
    </recommendedName>
</protein>
<feature type="transmembrane region" description="Helical" evidence="9">
    <location>
        <begin position="175"/>
        <end position="195"/>
    </location>
</feature>
<evidence type="ECO:0000256" key="1">
    <source>
        <dbReference type="ARBA" id="ARBA00004141"/>
    </source>
</evidence>
<dbReference type="InterPro" id="IPR058533">
    <property type="entry name" value="Cation_efflux_TM"/>
</dbReference>
<evidence type="ECO:0000313" key="13">
    <source>
        <dbReference type="Proteomes" id="UP000178449"/>
    </source>
</evidence>
<feature type="transmembrane region" description="Helical" evidence="9">
    <location>
        <begin position="20"/>
        <end position="44"/>
    </location>
</feature>
<keyword evidence="5" id="KW-0862">Zinc</keyword>
<dbReference type="NCBIfam" id="TIGR01297">
    <property type="entry name" value="CDF"/>
    <property type="match status" value="1"/>
</dbReference>
<feature type="transmembrane region" description="Helical" evidence="9">
    <location>
        <begin position="148"/>
        <end position="169"/>
    </location>
</feature>
<keyword evidence="4 9" id="KW-0812">Transmembrane</keyword>
<evidence type="ECO:0008006" key="14">
    <source>
        <dbReference type="Google" id="ProtNLM"/>
    </source>
</evidence>
<keyword evidence="7" id="KW-0406">Ion transport</keyword>
<evidence type="ECO:0000256" key="9">
    <source>
        <dbReference type="SAM" id="Phobius"/>
    </source>
</evidence>
<comment type="caution">
    <text evidence="12">The sequence shown here is derived from an EMBL/GenBank/DDBJ whole genome shotgun (WGS) entry which is preliminary data.</text>
</comment>
<dbReference type="InterPro" id="IPR036837">
    <property type="entry name" value="Cation_efflux_CTD_sf"/>
</dbReference>
<evidence type="ECO:0000259" key="11">
    <source>
        <dbReference type="Pfam" id="PF16916"/>
    </source>
</evidence>
<evidence type="ECO:0000256" key="3">
    <source>
        <dbReference type="ARBA" id="ARBA00022448"/>
    </source>
</evidence>
<dbReference type="Pfam" id="PF01545">
    <property type="entry name" value="Cation_efflux"/>
    <property type="match status" value="1"/>
</dbReference>
<dbReference type="InterPro" id="IPR002524">
    <property type="entry name" value="Cation_efflux"/>
</dbReference>
<dbReference type="InterPro" id="IPR027470">
    <property type="entry name" value="Cation_efflux_CTD"/>
</dbReference>
<dbReference type="PANTHER" id="PTHR11562:SF17">
    <property type="entry name" value="RE54080P-RELATED"/>
    <property type="match status" value="1"/>
</dbReference>
<comment type="subcellular location">
    <subcellularLocation>
        <location evidence="1">Membrane</location>
        <topology evidence="1">Multi-pass membrane protein</topology>
    </subcellularLocation>
</comment>
<keyword evidence="6 9" id="KW-1133">Transmembrane helix</keyword>
<dbReference type="Gene3D" id="1.20.1510.10">
    <property type="entry name" value="Cation efflux protein transmembrane domain"/>
    <property type="match status" value="1"/>
</dbReference>
<evidence type="ECO:0000256" key="4">
    <source>
        <dbReference type="ARBA" id="ARBA00022692"/>
    </source>
</evidence>
<dbReference type="AlphaFoldDB" id="A0A1F6G7S9"/>
<dbReference type="SUPFAM" id="SSF160240">
    <property type="entry name" value="Cation efflux protein cytoplasmic domain-like"/>
    <property type="match status" value="1"/>
</dbReference>
<evidence type="ECO:0000256" key="5">
    <source>
        <dbReference type="ARBA" id="ARBA00022906"/>
    </source>
</evidence>
<dbReference type="GO" id="GO:0005886">
    <property type="term" value="C:plasma membrane"/>
    <property type="evidence" value="ECO:0007669"/>
    <property type="project" value="TreeGrafter"/>
</dbReference>
<dbReference type="Pfam" id="PF16916">
    <property type="entry name" value="ZT_dimer"/>
    <property type="match status" value="1"/>
</dbReference>
<dbReference type="Proteomes" id="UP000178449">
    <property type="component" value="Unassembled WGS sequence"/>
</dbReference>
<keyword evidence="5" id="KW-0864">Zinc transport</keyword>
<evidence type="ECO:0000256" key="6">
    <source>
        <dbReference type="ARBA" id="ARBA00022989"/>
    </source>
</evidence>
<evidence type="ECO:0000256" key="8">
    <source>
        <dbReference type="ARBA" id="ARBA00023136"/>
    </source>
</evidence>
<feature type="transmembrane region" description="Helical" evidence="9">
    <location>
        <begin position="117"/>
        <end position="136"/>
    </location>
</feature>
<evidence type="ECO:0000259" key="10">
    <source>
        <dbReference type="Pfam" id="PF01545"/>
    </source>
</evidence>
<evidence type="ECO:0000256" key="7">
    <source>
        <dbReference type="ARBA" id="ARBA00023065"/>
    </source>
</evidence>
<dbReference type="InterPro" id="IPR050681">
    <property type="entry name" value="CDF/SLC30A"/>
</dbReference>
<proteinExistence type="inferred from homology"/>
<dbReference type="GO" id="GO:0005385">
    <property type="term" value="F:zinc ion transmembrane transporter activity"/>
    <property type="evidence" value="ECO:0007669"/>
    <property type="project" value="TreeGrafter"/>
</dbReference>
<feature type="domain" description="Cation efflux protein cytoplasmic" evidence="11">
    <location>
        <begin position="212"/>
        <end position="270"/>
    </location>
</feature>
<evidence type="ECO:0000256" key="2">
    <source>
        <dbReference type="ARBA" id="ARBA00008873"/>
    </source>
</evidence>
<feature type="domain" description="Cation efflux protein transmembrane" evidence="10">
    <location>
        <begin position="17"/>
        <end position="204"/>
    </location>
</feature>
<reference evidence="12 13" key="1">
    <citation type="journal article" date="2016" name="Nat. Commun.">
        <title>Thousands of microbial genomes shed light on interconnected biogeochemical processes in an aquifer system.</title>
        <authorList>
            <person name="Anantharaman K."/>
            <person name="Brown C.T."/>
            <person name="Hug L.A."/>
            <person name="Sharon I."/>
            <person name="Castelle C.J."/>
            <person name="Probst A.J."/>
            <person name="Thomas B.C."/>
            <person name="Singh A."/>
            <person name="Wilkins M.J."/>
            <person name="Karaoz U."/>
            <person name="Brodie E.L."/>
            <person name="Williams K.H."/>
            <person name="Hubbard S.S."/>
            <person name="Banfield J.F."/>
        </authorList>
    </citation>
    <scope>NUCLEOTIDE SEQUENCE [LARGE SCALE GENOMIC DNA]</scope>
</reference>
<feature type="transmembrane region" description="Helical" evidence="9">
    <location>
        <begin position="82"/>
        <end position="102"/>
    </location>
</feature>
<organism evidence="12 13">
    <name type="scientific">Candidatus Lambdaproteobacteria bacterium RIFOXYD2_FULL_50_16</name>
    <dbReference type="NCBI Taxonomy" id="1817772"/>
    <lineage>
        <taxon>Bacteria</taxon>
        <taxon>Pseudomonadati</taxon>
        <taxon>Pseudomonadota</taxon>
        <taxon>Candidatus Lambdaproteobacteria</taxon>
    </lineage>
</organism>
<name>A0A1F6G7S9_9PROT</name>
<comment type="similarity">
    <text evidence="2">Belongs to the cation diffusion facilitator (CDF) transporter (TC 2.A.4) family. SLC30A subfamily.</text>
</comment>
<dbReference type="SUPFAM" id="SSF161111">
    <property type="entry name" value="Cation efflux protein transmembrane domain-like"/>
    <property type="match status" value="1"/>
</dbReference>
<evidence type="ECO:0000313" key="12">
    <source>
        <dbReference type="EMBL" id="OGG94152.1"/>
    </source>
</evidence>
<keyword evidence="3" id="KW-0813">Transport</keyword>
<dbReference type="STRING" id="1817772.A2527_09865"/>
<gene>
    <name evidence="12" type="ORF">A2527_09865</name>
</gene>
<sequence>MNDPHQHHHHHQDNKNLKLALALNLAFALIELVGGVLTGSLAILSDAMHDAGDCLSLGLGLFMEKKANQTSDAQYSYGYRRFSLVGAWINGLILAAGSVWIIQEAFSRFNNPPAPNGPGMVGLAILGIFVNGWGFLKLRRSNSLNQKMVALHLLEDLAGWMVLLPLSLVMQVWGLYFLDPLFSVLFSLFLLFQVFKNLKGTVHIFLQSSPVEVDLEAVKSQILDLDGIKGVHDLHLWSLDGQNHVFTCHLVTAPGLSEASRHQIKTQVKALALAGGIKHATLELEIVGEDCEQENCVPR</sequence>
<dbReference type="EMBL" id="MFNE01000043">
    <property type="protein sequence ID" value="OGG94152.1"/>
    <property type="molecule type" value="Genomic_DNA"/>
</dbReference>
<dbReference type="PANTHER" id="PTHR11562">
    <property type="entry name" value="CATION EFFLUX PROTEIN/ ZINC TRANSPORTER"/>
    <property type="match status" value="1"/>
</dbReference>